<dbReference type="Proteomes" id="UP000245119">
    <property type="component" value="Linkage Group LG10"/>
</dbReference>
<keyword evidence="2" id="KW-1185">Reference proteome</keyword>
<name>A0A2T7NRR9_POMCA</name>
<evidence type="ECO:0000313" key="1">
    <source>
        <dbReference type="EMBL" id="PVD23848.1"/>
    </source>
</evidence>
<gene>
    <name evidence="1" type="ORF">C0Q70_17122</name>
</gene>
<accession>A0A2T7NRR9</accession>
<proteinExistence type="predicted"/>
<evidence type="ECO:0000313" key="2">
    <source>
        <dbReference type="Proteomes" id="UP000245119"/>
    </source>
</evidence>
<dbReference type="EMBL" id="PZQS01000010">
    <property type="protein sequence ID" value="PVD23848.1"/>
    <property type="molecule type" value="Genomic_DNA"/>
</dbReference>
<reference evidence="1 2" key="1">
    <citation type="submission" date="2018-04" db="EMBL/GenBank/DDBJ databases">
        <title>The genome of golden apple snail Pomacea canaliculata provides insight into stress tolerance and invasive adaptation.</title>
        <authorList>
            <person name="Liu C."/>
            <person name="Liu B."/>
            <person name="Ren Y."/>
            <person name="Zhang Y."/>
            <person name="Wang H."/>
            <person name="Li S."/>
            <person name="Jiang F."/>
            <person name="Yin L."/>
            <person name="Zhang G."/>
            <person name="Qian W."/>
            <person name="Fan W."/>
        </authorList>
    </citation>
    <scope>NUCLEOTIDE SEQUENCE [LARGE SCALE GENOMIC DNA]</scope>
    <source>
        <strain evidence="1">SZHN2017</strain>
        <tissue evidence="1">Muscle</tissue>
    </source>
</reference>
<sequence length="403" mass="44620">MASAVTKRAELSVVIVTWLHRDMVTRFSFDCDLCIQPHRRETWQRTTINSSLPASRLGSSWSGFDRSWMNTTVPSSCIVRRLSPATVGAGNCIPPYPPPHLFRLPLTSSLVTSCLCQVPALDPAHGAGRRRGGVALSRLELKDKCKMLQGDFIQKPVLTTETIDKGAIFCVGVMWLERSLINIDRKAPAILKSEPWVAIETVDSLQIGGVRDIAEHAKVSSHSHAHSGLSATFRQAASLWNLITLLPPFNVFLRMRMYQPTSDTYHKNVIQHVVDPLRLDVRVVVRCTLTMWDPSWTGPWTNDICGNTGLPYVDDNRVITAADCSLVLGVSEWMCGGSPRLTCFPHVPLIGLCVARSCDKAGFAMRQDSGKSLGRLGEGALTDLDTKKHRRCTKEEKEEANDC</sequence>
<comment type="caution">
    <text evidence="1">The sequence shown here is derived from an EMBL/GenBank/DDBJ whole genome shotgun (WGS) entry which is preliminary data.</text>
</comment>
<dbReference type="AlphaFoldDB" id="A0A2T7NRR9"/>
<organism evidence="1 2">
    <name type="scientific">Pomacea canaliculata</name>
    <name type="common">Golden apple snail</name>
    <dbReference type="NCBI Taxonomy" id="400727"/>
    <lineage>
        <taxon>Eukaryota</taxon>
        <taxon>Metazoa</taxon>
        <taxon>Spiralia</taxon>
        <taxon>Lophotrochozoa</taxon>
        <taxon>Mollusca</taxon>
        <taxon>Gastropoda</taxon>
        <taxon>Caenogastropoda</taxon>
        <taxon>Architaenioglossa</taxon>
        <taxon>Ampullarioidea</taxon>
        <taxon>Ampullariidae</taxon>
        <taxon>Pomacea</taxon>
    </lineage>
</organism>
<protein>
    <submittedName>
        <fullName evidence="1">Uncharacterized protein</fullName>
    </submittedName>
</protein>